<reference evidence="1 2" key="1">
    <citation type="journal article" date="2016" name="Nat. Commun.">
        <title>Thousands of microbial genomes shed light on interconnected biogeochemical processes in an aquifer system.</title>
        <authorList>
            <person name="Anantharaman K."/>
            <person name="Brown C.T."/>
            <person name="Hug L.A."/>
            <person name="Sharon I."/>
            <person name="Castelle C.J."/>
            <person name="Probst A.J."/>
            <person name="Thomas B.C."/>
            <person name="Singh A."/>
            <person name="Wilkins M.J."/>
            <person name="Karaoz U."/>
            <person name="Brodie E.L."/>
            <person name="Williams K.H."/>
            <person name="Hubbard S.S."/>
            <person name="Banfield J.F."/>
        </authorList>
    </citation>
    <scope>NUCLEOTIDE SEQUENCE [LARGE SCALE GENOMIC DNA]</scope>
</reference>
<accession>A0A1F5KS58</accession>
<evidence type="ECO:0000313" key="2">
    <source>
        <dbReference type="Proteomes" id="UP000178565"/>
    </source>
</evidence>
<proteinExistence type="predicted"/>
<dbReference type="EMBL" id="MFDM01000015">
    <property type="protein sequence ID" value="OGE43659.1"/>
    <property type="molecule type" value="Genomic_DNA"/>
</dbReference>
<evidence type="ECO:0000313" key="1">
    <source>
        <dbReference type="EMBL" id="OGE43659.1"/>
    </source>
</evidence>
<comment type="caution">
    <text evidence="1">The sequence shown here is derived from an EMBL/GenBank/DDBJ whole genome shotgun (WGS) entry which is preliminary data.</text>
</comment>
<gene>
    <name evidence="1" type="ORF">A3B45_01270</name>
</gene>
<dbReference type="Proteomes" id="UP000178565">
    <property type="component" value="Unassembled WGS sequence"/>
</dbReference>
<name>A0A1F5KS58_9BACT</name>
<dbReference type="AlphaFoldDB" id="A0A1F5KS58"/>
<organism evidence="1 2">
    <name type="scientific">Candidatus Daviesbacteria bacterium RIFCSPLOWO2_01_FULL_39_12</name>
    <dbReference type="NCBI Taxonomy" id="1797785"/>
    <lineage>
        <taxon>Bacteria</taxon>
        <taxon>Candidatus Daviesiibacteriota</taxon>
    </lineage>
</organism>
<protein>
    <submittedName>
        <fullName evidence="1">Uncharacterized protein</fullName>
    </submittedName>
</protein>
<sequence>MEKLEPQSFVDRVTKSPWARAATAVLGIVPLSCNYLNNQPPAEVRFVSDQTTMISSAPTERRYLDVEAQALADFLKPIIGGDFQILVVEEPLIAKSAALLRKAGELSGEPLGHNVYNLPDRDLLFKVGTIDYGQEYQGTIRYFVTKPDASGRNSIWAVSSEVNPETSRLEYRFINDLDGGIAGDSFSLNYRAQGNETGEYFAGSELFTPGQIWTR</sequence>